<keyword evidence="5" id="KW-0411">Iron-sulfur</keyword>
<keyword evidence="3" id="KW-0479">Metal-binding</keyword>
<organism evidence="8 9">
    <name type="scientific">Bacteriovorax antarcticus</name>
    <dbReference type="NCBI Taxonomy" id="3088717"/>
    <lineage>
        <taxon>Bacteria</taxon>
        <taxon>Pseudomonadati</taxon>
        <taxon>Bdellovibrionota</taxon>
        <taxon>Bacteriovoracia</taxon>
        <taxon>Bacteriovoracales</taxon>
        <taxon>Bacteriovoracaceae</taxon>
        <taxon>Bacteriovorax</taxon>
    </lineage>
</organism>
<dbReference type="RefSeq" id="WP_323576549.1">
    <property type="nucleotide sequence ID" value="NZ_JAYGJQ010000002.1"/>
</dbReference>
<feature type="domain" description="4Fe4S-binding SPASM" evidence="7">
    <location>
        <begin position="28"/>
        <end position="90"/>
    </location>
</feature>
<keyword evidence="9" id="KW-1185">Reference proteome</keyword>
<dbReference type="Gene3D" id="3.20.20.70">
    <property type="entry name" value="Aldolase class I"/>
    <property type="match status" value="2"/>
</dbReference>
<comment type="similarity">
    <text evidence="6">Belongs to the radical SAM superfamily. Anaerobic sulfatase-maturating enzyme family.</text>
</comment>
<reference evidence="8 9" key="1">
    <citation type="submission" date="2023-11" db="EMBL/GenBank/DDBJ databases">
        <title>A Novel Polar Bacteriovorax (B. antarcticus) Isolated from the Biocrust in Antarctica.</title>
        <authorList>
            <person name="Mun W."/>
            <person name="Choi S.Y."/>
            <person name="Mitchell R.J."/>
        </authorList>
    </citation>
    <scope>NUCLEOTIDE SEQUENCE [LARGE SCALE GENOMIC DNA]</scope>
    <source>
        <strain evidence="8 9">PP10</strain>
    </source>
</reference>
<dbReference type="EMBL" id="JAYGJQ010000002">
    <property type="protein sequence ID" value="MEA9356697.1"/>
    <property type="molecule type" value="Genomic_DNA"/>
</dbReference>
<dbReference type="NCBIfam" id="NF033640">
    <property type="entry name" value="N_Twi_rSAM"/>
    <property type="match status" value="1"/>
</dbReference>
<dbReference type="Pfam" id="PF13186">
    <property type="entry name" value="SPASM"/>
    <property type="match status" value="1"/>
</dbReference>
<proteinExistence type="inferred from homology"/>
<sequence length="381" mass="43538">MILSITLGRLEAMDITKNLEQETNKHFCILPWVHLDIQPNGGCRTCCLVRQDTFGNIKDQKIKDIVNSHEQKNLRSNMLAGKFSDSCIECHKDESSGHVSLRQRANKAFYKNDGMLEGTKEDGAVGSFSLKHVTLRFSNLCNLSCVYCSSLYSTAIKDEANTGYIKSFESKIELEQFIDENCEHTEVFDLMGGEAILDPLHNEFLNLMIQKGKTNITLLYTTNLSIDLSTKAGLLEKWKQFKEVGFIVSLDAEEKLGEEIRKGLKWDIALKNIAYVKANLDFRHFIIQPTVSTLNIFNLAKFINYLLKNELVYPSNIVFNYLYRPMKYSLESLNKYQCIEIVKSLKDLKKNLVMDYEINQVAGLIKNLNALIVRLEQGQES</sequence>
<keyword evidence="4" id="KW-0408">Iron</keyword>
<dbReference type="InterPro" id="IPR013785">
    <property type="entry name" value="Aldolase_TIM"/>
</dbReference>
<accession>A0ABU5VUS7</accession>
<comment type="caution">
    <text evidence="8">The sequence shown here is derived from an EMBL/GenBank/DDBJ whole genome shotgun (WGS) entry which is preliminary data.</text>
</comment>
<dbReference type="InterPro" id="IPR023885">
    <property type="entry name" value="4Fe4S-binding_SPASM_dom"/>
</dbReference>
<dbReference type="PANTHER" id="PTHR43273:SF3">
    <property type="entry name" value="ANAEROBIC SULFATASE-MATURATING ENZYME HOMOLOG ASLB-RELATED"/>
    <property type="match status" value="1"/>
</dbReference>
<dbReference type="InterPro" id="IPR023867">
    <property type="entry name" value="Sulphatase_maturase_rSAM"/>
</dbReference>
<dbReference type="InterPro" id="IPR007197">
    <property type="entry name" value="rSAM"/>
</dbReference>
<evidence type="ECO:0000313" key="8">
    <source>
        <dbReference type="EMBL" id="MEA9356697.1"/>
    </source>
</evidence>
<comment type="cofactor">
    <cofactor evidence="1">
        <name>[4Fe-4S] cluster</name>
        <dbReference type="ChEBI" id="CHEBI:49883"/>
    </cofactor>
</comment>
<dbReference type="Proteomes" id="UP001302274">
    <property type="component" value="Unassembled WGS sequence"/>
</dbReference>
<evidence type="ECO:0000256" key="1">
    <source>
        <dbReference type="ARBA" id="ARBA00001966"/>
    </source>
</evidence>
<dbReference type="InterPro" id="IPR058240">
    <property type="entry name" value="rSAM_sf"/>
</dbReference>
<gene>
    <name evidence="8" type="ORF">SHI21_10800</name>
</gene>
<evidence type="ECO:0000259" key="7">
    <source>
        <dbReference type="Pfam" id="PF13186"/>
    </source>
</evidence>
<keyword evidence="2" id="KW-0949">S-adenosyl-L-methionine</keyword>
<protein>
    <submittedName>
        <fullName evidence="8">Twitch domain-containing radical SAM protein</fullName>
    </submittedName>
</protein>
<name>A0ABU5VUS7_9BACT</name>
<dbReference type="SUPFAM" id="SSF102114">
    <property type="entry name" value="Radical SAM enzymes"/>
    <property type="match status" value="2"/>
</dbReference>
<evidence type="ECO:0000256" key="4">
    <source>
        <dbReference type="ARBA" id="ARBA00023004"/>
    </source>
</evidence>
<dbReference type="SFLD" id="SFLDS00029">
    <property type="entry name" value="Radical_SAM"/>
    <property type="match status" value="1"/>
</dbReference>
<evidence type="ECO:0000256" key="3">
    <source>
        <dbReference type="ARBA" id="ARBA00022723"/>
    </source>
</evidence>
<evidence type="ECO:0000256" key="5">
    <source>
        <dbReference type="ARBA" id="ARBA00023014"/>
    </source>
</evidence>
<evidence type="ECO:0000256" key="2">
    <source>
        <dbReference type="ARBA" id="ARBA00022691"/>
    </source>
</evidence>
<dbReference type="PANTHER" id="PTHR43273">
    <property type="entry name" value="ANAEROBIC SULFATASE-MATURATING ENZYME HOMOLOG ASLB-RELATED"/>
    <property type="match status" value="1"/>
</dbReference>
<dbReference type="CDD" id="cd21109">
    <property type="entry name" value="SPASM"/>
    <property type="match status" value="1"/>
</dbReference>
<evidence type="ECO:0000313" key="9">
    <source>
        <dbReference type="Proteomes" id="UP001302274"/>
    </source>
</evidence>
<evidence type="ECO:0000256" key="6">
    <source>
        <dbReference type="ARBA" id="ARBA00023601"/>
    </source>
</evidence>